<keyword evidence="1" id="KW-0812">Transmembrane</keyword>
<organism evidence="2 3">
    <name type="scientific">Rhodosorus marinus</name>
    <dbReference type="NCBI Taxonomy" id="101924"/>
    <lineage>
        <taxon>Eukaryota</taxon>
        <taxon>Rhodophyta</taxon>
        <taxon>Stylonematophyceae</taxon>
        <taxon>Stylonematales</taxon>
        <taxon>Stylonemataceae</taxon>
        <taxon>Rhodosorus</taxon>
    </lineage>
</organism>
<reference evidence="2 3" key="1">
    <citation type="journal article" date="2023" name="Nat. Commun.">
        <title>Origin of minicircular mitochondrial genomes in red algae.</title>
        <authorList>
            <person name="Lee Y."/>
            <person name="Cho C.H."/>
            <person name="Lee Y.M."/>
            <person name="Park S.I."/>
            <person name="Yang J.H."/>
            <person name="West J.A."/>
            <person name="Bhattacharya D."/>
            <person name="Yoon H.S."/>
        </authorList>
    </citation>
    <scope>NUCLEOTIDE SEQUENCE [LARGE SCALE GENOMIC DNA]</scope>
    <source>
        <strain evidence="2 3">CCMP1338</strain>
        <tissue evidence="2">Whole cell</tissue>
    </source>
</reference>
<evidence type="ECO:0000313" key="2">
    <source>
        <dbReference type="EMBL" id="KAJ8901340.1"/>
    </source>
</evidence>
<comment type="caution">
    <text evidence="2">The sequence shown here is derived from an EMBL/GenBank/DDBJ whole genome shotgun (WGS) entry which is preliminary data.</text>
</comment>
<feature type="transmembrane region" description="Helical" evidence="1">
    <location>
        <begin position="96"/>
        <end position="115"/>
    </location>
</feature>
<feature type="transmembrane region" description="Helical" evidence="1">
    <location>
        <begin position="25"/>
        <end position="44"/>
    </location>
</feature>
<accession>A0AAV8UFT0</accession>
<keyword evidence="3" id="KW-1185">Reference proteome</keyword>
<proteinExistence type="predicted"/>
<gene>
    <name evidence="2" type="ORF">NDN08_007186</name>
</gene>
<feature type="transmembrane region" description="Helical" evidence="1">
    <location>
        <begin position="136"/>
        <end position="164"/>
    </location>
</feature>
<protein>
    <recommendedName>
        <fullName evidence="4">Protein S-acyltransferase</fullName>
    </recommendedName>
</protein>
<dbReference type="Proteomes" id="UP001157974">
    <property type="component" value="Unassembled WGS sequence"/>
</dbReference>
<dbReference type="EMBL" id="JAMWBK010000011">
    <property type="protein sequence ID" value="KAJ8901340.1"/>
    <property type="molecule type" value="Genomic_DNA"/>
</dbReference>
<evidence type="ECO:0008006" key="4">
    <source>
        <dbReference type="Google" id="ProtNLM"/>
    </source>
</evidence>
<evidence type="ECO:0000313" key="3">
    <source>
        <dbReference type="Proteomes" id="UP001157974"/>
    </source>
</evidence>
<keyword evidence="1" id="KW-1133">Transmembrane helix</keyword>
<keyword evidence="1" id="KW-0472">Membrane</keyword>
<sequence>MVCEELVVWIWSGEWFRPLSAKGTFVLSFGAVFLCMIVSSILVFQHSAGAIICFVVLSLLTLSSMVRCAVIDPGYVTESSTGASDVPPDRLCLRKLFLLSLYYGFLLSVLVVLTAPKALRTMVSATTHSETPPEALYVLYLIICFVVFQQSAIYSVATFSLAAFQTFLVKRDETTIEFRRLHGKARKLLRKADALFMERTLEPPLAESFMRTYTTEENENQPPLDPNEALLNPHGFKEVFGSCVALWFLPIFPDELRTETSYDELPA</sequence>
<dbReference type="AlphaFoldDB" id="A0AAV8UFT0"/>
<evidence type="ECO:0000256" key="1">
    <source>
        <dbReference type="SAM" id="Phobius"/>
    </source>
</evidence>
<feature type="transmembrane region" description="Helical" evidence="1">
    <location>
        <begin position="51"/>
        <end position="76"/>
    </location>
</feature>
<name>A0AAV8UFT0_9RHOD</name>